<gene>
    <name evidence="1" type="ORF">QAD02_012565</name>
</gene>
<comment type="caution">
    <text evidence="1">The sequence shown here is derived from an EMBL/GenBank/DDBJ whole genome shotgun (WGS) entry which is preliminary data.</text>
</comment>
<reference evidence="1" key="1">
    <citation type="submission" date="2023-04" db="EMBL/GenBank/DDBJ databases">
        <title>A chromosome-level genome assembly of the parasitoid wasp Eretmocerus hayati.</title>
        <authorList>
            <person name="Zhong Y."/>
            <person name="Liu S."/>
            <person name="Liu Y."/>
        </authorList>
    </citation>
    <scope>NUCLEOTIDE SEQUENCE</scope>
    <source>
        <strain evidence="1">ZJU_SS_LIU_2023</strain>
    </source>
</reference>
<protein>
    <submittedName>
        <fullName evidence="1">Uncharacterized protein</fullName>
    </submittedName>
</protein>
<dbReference type="EMBL" id="CM056742">
    <property type="protein sequence ID" value="KAJ8676778.1"/>
    <property type="molecule type" value="Genomic_DNA"/>
</dbReference>
<proteinExistence type="predicted"/>
<sequence length="138" mass="15875">MCTNSLSGITRLLQKYEDYPSPTGTAKLGNARKSWWNRGKSLSQTVTHMLDRMFTLEELISSSLFGGPGEESRPRLDQYKINAILNFCHSKYGENSSWRGDFGKLGHAHMKYLRKRKKRLADIRERARLVARDQEGQP</sequence>
<evidence type="ECO:0000313" key="1">
    <source>
        <dbReference type="EMBL" id="KAJ8676778.1"/>
    </source>
</evidence>
<keyword evidence="2" id="KW-1185">Reference proteome</keyword>
<accession>A0ACC2P017</accession>
<evidence type="ECO:0000313" key="2">
    <source>
        <dbReference type="Proteomes" id="UP001239111"/>
    </source>
</evidence>
<dbReference type="Proteomes" id="UP001239111">
    <property type="component" value="Chromosome 2"/>
</dbReference>
<name>A0ACC2P017_9HYME</name>
<organism evidence="1 2">
    <name type="scientific">Eretmocerus hayati</name>
    <dbReference type="NCBI Taxonomy" id="131215"/>
    <lineage>
        <taxon>Eukaryota</taxon>
        <taxon>Metazoa</taxon>
        <taxon>Ecdysozoa</taxon>
        <taxon>Arthropoda</taxon>
        <taxon>Hexapoda</taxon>
        <taxon>Insecta</taxon>
        <taxon>Pterygota</taxon>
        <taxon>Neoptera</taxon>
        <taxon>Endopterygota</taxon>
        <taxon>Hymenoptera</taxon>
        <taxon>Apocrita</taxon>
        <taxon>Proctotrupomorpha</taxon>
        <taxon>Chalcidoidea</taxon>
        <taxon>Aphelinidae</taxon>
        <taxon>Aphelininae</taxon>
        <taxon>Eretmocerus</taxon>
    </lineage>
</organism>